<dbReference type="RefSeq" id="WP_308717855.1">
    <property type="nucleotide sequence ID" value="NZ_JAVHUY010000059.1"/>
</dbReference>
<dbReference type="EMBL" id="JAVHUY010000059">
    <property type="protein sequence ID" value="MDQ7910610.1"/>
    <property type="molecule type" value="Genomic_DNA"/>
</dbReference>
<dbReference type="Gene3D" id="1.10.357.10">
    <property type="entry name" value="Tetracycline Repressor, domain 2"/>
    <property type="match status" value="1"/>
</dbReference>
<proteinExistence type="predicted"/>
<organism evidence="2 3">
    <name type="scientific">Phytohabitans maris</name>
    <dbReference type="NCBI Taxonomy" id="3071409"/>
    <lineage>
        <taxon>Bacteria</taxon>
        <taxon>Bacillati</taxon>
        <taxon>Actinomycetota</taxon>
        <taxon>Actinomycetes</taxon>
        <taxon>Micromonosporales</taxon>
        <taxon>Micromonosporaceae</taxon>
    </lineage>
</organism>
<keyword evidence="3" id="KW-1185">Reference proteome</keyword>
<evidence type="ECO:0000313" key="2">
    <source>
        <dbReference type="EMBL" id="MDQ7910610.1"/>
    </source>
</evidence>
<accession>A0ABU0ZWN4</accession>
<dbReference type="Proteomes" id="UP001230908">
    <property type="component" value="Unassembled WGS sequence"/>
</dbReference>
<protein>
    <submittedName>
        <fullName evidence="2">Uncharacterized protein</fullName>
    </submittedName>
</protein>
<gene>
    <name evidence="2" type="ORF">RB614_39555</name>
</gene>
<reference evidence="2 3" key="1">
    <citation type="submission" date="2023-08" db="EMBL/GenBank/DDBJ databases">
        <title>Phytohabitans sansha sp. nov., isolated from marine sediment.</title>
        <authorList>
            <person name="Zhao Y."/>
            <person name="Yi K."/>
        </authorList>
    </citation>
    <scope>NUCLEOTIDE SEQUENCE [LARGE SCALE GENOMIC DNA]</scope>
    <source>
        <strain evidence="2 3">ZYX-F-186</strain>
    </source>
</reference>
<feature type="region of interest" description="Disordered" evidence="1">
    <location>
        <begin position="75"/>
        <end position="95"/>
    </location>
</feature>
<evidence type="ECO:0000313" key="3">
    <source>
        <dbReference type="Proteomes" id="UP001230908"/>
    </source>
</evidence>
<evidence type="ECO:0000256" key="1">
    <source>
        <dbReference type="SAM" id="MobiDB-lite"/>
    </source>
</evidence>
<name>A0ABU0ZWN4_9ACTN</name>
<feature type="compositionally biased region" description="Basic and acidic residues" evidence="1">
    <location>
        <begin position="75"/>
        <end position="88"/>
    </location>
</feature>
<sequence length="95" mass="9966">MLVAVYAEDVDALCRRGAALLIGDSATAPVDALFAWLDDFVEHVASKRALALASGAALSGTDAAHARHLLALARRGLESRERRTRRDGAGTGRGP</sequence>
<comment type="caution">
    <text evidence="2">The sequence shown here is derived from an EMBL/GenBank/DDBJ whole genome shotgun (WGS) entry which is preliminary data.</text>
</comment>